<feature type="domain" description="DNA polymerase alpha/delta/epsilon subunit B" evidence="3">
    <location>
        <begin position="116"/>
        <end position="172"/>
    </location>
</feature>
<proteinExistence type="inferred from homology"/>
<comment type="caution">
    <text evidence="4">The sequence shown here is derived from an EMBL/GenBank/DDBJ whole genome shotgun (WGS) entry which is preliminary data.</text>
</comment>
<evidence type="ECO:0000313" key="4">
    <source>
        <dbReference type="EMBL" id="GBF91209.1"/>
    </source>
</evidence>
<dbReference type="InterPro" id="IPR024826">
    <property type="entry name" value="DNA_pol_delta/II_ssu"/>
</dbReference>
<evidence type="ECO:0000313" key="5">
    <source>
        <dbReference type="Proteomes" id="UP000247498"/>
    </source>
</evidence>
<dbReference type="GO" id="GO:0043625">
    <property type="term" value="C:delta DNA polymerase complex"/>
    <property type="evidence" value="ECO:0007669"/>
    <property type="project" value="TreeGrafter"/>
</dbReference>
<dbReference type="InterPro" id="IPR007185">
    <property type="entry name" value="DNA_pol_a/d/e_bsu"/>
</dbReference>
<dbReference type="OrthoDB" id="3763at2759"/>
<sequence length="225" mass="24834">MDVAQDLEGPAPASRDGKYDDLLCTPMDTGAEGEAFERVSLPYENKGQRFVITGPRSFQRQYAQLYFMRLATLEARVRQQAEAKWPGVPVVKTLGVGEDQDVVVVGTLYKQQRLRSNVLDELDLMECTLRWRHLAPTAPDTLTCYPFVSSDPFVLEECPHAYVVGNQPEFATRVITDPTGGQTVRLVAVPSFAATGSIVLLNLRTLQCQLMHFGAYRGAAAASAH</sequence>
<evidence type="ECO:0000256" key="2">
    <source>
        <dbReference type="ARBA" id="ARBA00022705"/>
    </source>
</evidence>
<dbReference type="Proteomes" id="UP000247498">
    <property type="component" value="Unassembled WGS sequence"/>
</dbReference>
<protein>
    <submittedName>
        <fullName evidence="4">DNA polymerase delta small subunit</fullName>
    </submittedName>
</protein>
<organism evidence="4 5">
    <name type="scientific">Raphidocelis subcapitata</name>
    <dbReference type="NCBI Taxonomy" id="307507"/>
    <lineage>
        <taxon>Eukaryota</taxon>
        <taxon>Viridiplantae</taxon>
        <taxon>Chlorophyta</taxon>
        <taxon>core chlorophytes</taxon>
        <taxon>Chlorophyceae</taxon>
        <taxon>CS clade</taxon>
        <taxon>Sphaeropleales</taxon>
        <taxon>Selenastraceae</taxon>
        <taxon>Raphidocelis</taxon>
    </lineage>
</organism>
<dbReference type="AlphaFoldDB" id="A0A2V0NV40"/>
<name>A0A2V0NV40_9CHLO</name>
<dbReference type="PANTHER" id="PTHR10416:SF0">
    <property type="entry name" value="DNA POLYMERASE DELTA SUBUNIT 2"/>
    <property type="match status" value="1"/>
</dbReference>
<evidence type="ECO:0000256" key="1">
    <source>
        <dbReference type="ARBA" id="ARBA00006035"/>
    </source>
</evidence>
<keyword evidence="5" id="KW-1185">Reference proteome</keyword>
<dbReference type="PANTHER" id="PTHR10416">
    <property type="entry name" value="DNA POLYMERASE DELTA SUBUNIT 2"/>
    <property type="match status" value="1"/>
</dbReference>
<dbReference type="GO" id="GO:0003677">
    <property type="term" value="F:DNA binding"/>
    <property type="evidence" value="ECO:0007669"/>
    <property type="project" value="InterPro"/>
</dbReference>
<dbReference type="Gene3D" id="3.60.21.50">
    <property type="match status" value="2"/>
</dbReference>
<dbReference type="EMBL" id="BDRX01000022">
    <property type="protein sequence ID" value="GBF91209.1"/>
    <property type="molecule type" value="Genomic_DNA"/>
</dbReference>
<reference evidence="4 5" key="1">
    <citation type="journal article" date="2018" name="Sci. Rep.">
        <title>Raphidocelis subcapitata (=Pseudokirchneriella subcapitata) provides an insight into genome evolution and environmental adaptations in the Sphaeropleales.</title>
        <authorList>
            <person name="Suzuki S."/>
            <person name="Yamaguchi H."/>
            <person name="Nakajima N."/>
            <person name="Kawachi M."/>
        </authorList>
    </citation>
    <scope>NUCLEOTIDE SEQUENCE [LARGE SCALE GENOMIC DNA]</scope>
    <source>
        <strain evidence="4 5">NIES-35</strain>
    </source>
</reference>
<dbReference type="Pfam" id="PF04042">
    <property type="entry name" value="DNA_pol_E_B"/>
    <property type="match status" value="1"/>
</dbReference>
<keyword evidence="2" id="KW-0235">DNA replication</keyword>
<dbReference type="STRING" id="307507.A0A2V0NV40"/>
<accession>A0A2V0NV40</accession>
<dbReference type="InParanoid" id="A0A2V0NV40"/>
<dbReference type="GO" id="GO:0006271">
    <property type="term" value="P:DNA strand elongation involved in DNA replication"/>
    <property type="evidence" value="ECO:0007669"/>
    <property type="project" value="TreeGrafter"/>
</dbReference>
<gene>
    <name evidence="4" type="ORF">Rsub_04878</name>
</gene>
<comment type="similarity">
    <text evidence="1">Belongs to the DNA polymerase delta/II small subunit family.</text>
</comment>
<evidence type="ECO:0000259" key="3">
    <source>
        <dbReference type="Pfam" id="PF04042"/>
    </source>
</evidence>